<dbReference type="EMBL" id="QGTD01000005">
    <property type="protein sequence ID" value="PWU69448.1"/>
    <property type="molecule type" value="Genomic_DNA"/>
</dbReference>
<dbReference type="AlphaFoldDB" id="A0A317L3I1"/>
<dbReference type="RefSeq" id="WP_109983686.1">
    <property type="nucleotide sequence ID" value="NZ_QGTD01000005.1"/>
</dbReference>
<dbReference type="OrthoDB" id="2388573at2"/>
<keyword evidence="1" id="KW-1133">Transmembrane helix</keyword>
<name>A0A317L3I1_9BACI</name>
<dbReference type="Proteomes" id="UP000245624">
    <property type="component" value="Unassembled WGS sequence"/>
</dbReference>
<sequence>MKRFLRKEDGSITLEAAIVMPFFILFLVFLIYMIKFALVDIAINRATSETAKQIATQLYPAQVLVDEVHTLAQGNEIYRELEAGVSENLDLIEQSVKDSLGEDTYNSIKEKVGQTLDSASAAVLNPIVKHYLQTEDEMNIVEADNVKVTTAKLPNVFASGGDKYVELTTQYELDLPIPFIEKTFIIEKHAKEKAWIGS</sequence>
<proteinExistence type="predicted"/>
<protein>
    <recommendedName>
        <fullName evidence="4">Pilus assembly protein TadE</fullName>
    </recommendedName>
</protein>
<evidence type="ECO:0000256" key="1">
    <source>
        <dbReference type="SAM" id="Phobius"/>
    </source>
</evidence>
<evidence type="ECO:0008006" key="4">
    <source>
        <dbReference type="Google" id="ProtNLM"/>
    </source>
</evidence>
<keyword evidence="3" id="KW-1185">Reference proteome</keyword>
<organism evidence="2 3">
    <name type="scientific">Gracilibacillus dipsosauri</name>
    <dbReference type="NCBI Taxonomy" id="178340"/>
    <lineage>
        <taxon>Bacteria</taxon>
        <taxon>Bacillati</taxon>
        <taxon>Bacillota</taxon>
        <taxon>Bacilli</taxon>
        <taxon>Bacillales</taxon>
        <taxon>Bacillaceae</taxon>
        <taxon>Gracilibacillus</taxon>
    </lineage>
</organism>
<reference evidence="2 3" key="1">
    <citation type="submission" date="2018-05" db="EMBL/GenBank/DDBJ databases">
        <title>Genomic analysis of Gracilibacillus dipsosauri DD1 reveals novel features of a salt-tolerant amylase.</title>
        <authorList>
            <person name="Deutch C.E."/>
            <person name="Yang S."/>
        </authorList>
    </citation>
    <scope>NUCLEOTIDE SEQUENCE [LARGE SCALE GENOMIC DNA]</scope>
    <source>
        <strain evidence="2 3">DD1</strain>
    </source>
</reference>
<evidence type="ECO:0000313" key="2">
    <source>
        <dbReference type="EMBL" id="PWU69448.1"/>
    </source>
</evidence>
<evidence type="ECO:0000313" key="3">
    <source>
        <dbReference type="Proteomes" id="UP000245624"/>
    </source>
</evidence>
<accession>A0A317L3I1</accession>
<feature type="transmembrane region" description="Helical" evidence="1">
    <location>
        <begin position="12"/>
        <end position="34"/>
    </location>
</feature>
<keyword evidence="1" id="KW-0812">Transmembrane</keyword>
<keyword evidence="1" id="KW-0472">Membrane</keyword>
<comment type="caution">
    <text evidence="2">The sequence shown here is derived from an EMBL/GenBank/DDBJ whole genome shotgun (WGS) entry which is preliminary data.</text>
</comment>
<gene>
    <name evidence="2" type="ORF">DLJ74_05595</name>
</gene>